<evidence type="ECO:0000256" key="5">
    <source>
        <dbReference type="ARBA" id="ARBA00022714"/>
    </source>
</evidence>
<protein>
    <recommendedName>
        <fullName evidence="11">Fumarate reductase iron-sulfur subunit</fullName>
        <ecNumber evidence="11">1.3.5.1</ecNumber>
    </recommendedName>
</protein>
<comment type="pathway">
    <text evidence="1">Carbohydrate metabolism; tricarboxylic acid cycle.</text>
</comment>
<dbReference type="InterPro" id="IPR001041">
    <property type="entry name" value="2Fe-2S_ferredoxin-type"/>
</dbReference>
<comment type="cofactor">
    <cofactor evidence="11">
        <name>[3Fe-4S] cluster</name>
        <dbReference type="ChEBI" id="CHEBI:21137"/>
    </cofactor>
    <text evidence="11">Binds 1 [3Fe-4S] cluster.</text>
</comment>
<dbReference type="GO" id="GO:0051538">
    <property type="term" value="F:3 iron, 4 sulfur cluster binding"/>
    <property type="evidence" value="ECO:0007669"/>
    <property type="project" value="UniProtKB-KW"/>
</dbReference>
<dbReference type="GO" id="GO:0051537">
    <property type="term" value="F:2 iron, 2 sulfur cluster binding"/>
    <property type="evidence" value="ECO:0007669"/>
    <property type="project" value="UniProtKB-KW"/>
</dbReference>
<dbReference type="InterPro" id="IPR017896">
    <property type="entry name" value="4Fe4S_Fe-S-bd"/>
</dbReference>
<dbReference type="GO" id="GO:0051539">
    <property type="term" value="F:4 iron, 4 sulfur cluster binding"/>
    <property type="evidence" value="ECO:0007669"/>
    <property type="project" value="UniProtKB-KW"/>
</dbReference>
<keyword evidence="7" id="KW-0560">Oxidoreductase</keyword>
<evidence type="ECO:0000256" key="4">
    <source>
        <dbReference type="ARBA" id="ARBA00022532"/>
    </source>
</evidence>
<feature type="domain" description="4Fe-4S ferredoxin-type" evidence="13">
    <location>
        <begin position="172"/>
        <end position="201"/>
    </location>
</feature>
<evidence type="ECO:0000256" key="7">
    <source>
        <dbReference type="ARBA" id="ARBA00023002"/>
    </source>
</evidence>
<dbReference type="NCBIfam" id="NF004616">
    <property type="entry name" value="PRK05950.1"/>
    <property type="match status" value="1"/>
</dbReference>
<dbReference type="PROSITE" id="PS00197">
    <property type="entry name" value="2FE2S_FER_1"/>
    <property type="match status" value="1"/>
</dbReference>
<dbReference type="InterPro" id="IPR017900">
    <property type="entry name" value="4Fe4S_Fe_S_CS"/>
</dbReference>
<dbReference type="InterPro" id="IPR012675">
    <property type="entry name" value="Beta-grasp_dom_sf"/>
</dbReference>
<sequence length="281" mass="29809">MSDENACGASCSGGCQDGASGTSAQTPAAASTVLGTITVEVQRYRPDTGAAPYLQQFEVPWGQDTSVLDALTWIKDNLDSSLAFRWSCQMAICGSCGFMLNGVPRLGCEHFVRDYAPGPLRVEPLENFAVERDLVVDLEPFMGKLAAVTPYLVPDPDVPLAGPGNLQTPEQMLAYHDYAMCINCLLCYSACPQVGLATDFLGPAAVTAAVRYNRDSRDHGDAVRLPILDSADGLWPCTFVGACSTACPKGVDPAAAIQQAKASVAASWAFEFVLPHHGADR</sequence>
<keyword evidence="6 11" id="KW-0479">Metal-binding</keyword>
<dbReference type="InterPro" id="IPR036010">
    <property type="entry name" value="2Fe-2S_ferredoxin-like_sf"/>
</dbReference>
<evidence type="ECO:0000256" key="2">
    <source>
        <dbReference type="ARBA" id="ARBA00009433"/>
    </source>
</evidence>
<dbReference type="Proteomes" id="UP000663937">
    <property type="component" value="Chromosome"/>
</dbReference>
<dbReference type="AlphaFoldDB" id="A0A8A4ZFN7"/>
<dbReference type="Gene3D" id="3.10.20.30">
    <property type="match status" value="1"/>
</dbReference>
<dbReference type="SUPFAM" id="SSF46548">
    <property type="entry name" value="alpha-helical ferredoxin"/>
    <property type="match status" value="1"/>
</dbReference>
<name>A0A8A4ZFN7_9MICO</name>
<organism evidence="14 15">
    <name type="scientific">Pengzhenrongella sicca</name>
    <dbReference type="NCBI Taxonomy" id="2819238"/>
    <lineage>
        <taxon>Bacteria</taxon>
        <taxon>Bacillati</taxon>
        <taxon>Actinomycetota</taxon>
        <taxon>Actinomycetes</taxon>
        <taxon>Micrococcales</taxon>
        <taxon>Pengzhenrongella</taxon>
    </lineage>
</organism>
<comment type="similarity">
    <text evidence="2 11">Belongs to the succinate dehydrogenase/fumarate reductase iron-sulfur protein family.</text>
</comment>
<dbReference type="Gene3D" id="1.10.1060.10">
    <property type="entry name" value="Alpha-helical ferredoxin"/>
    <property type="match status" value="1"/>
</dbReference>
<dbReference type="GO" id="GO:0006099">
    <property type="term" value="P:tricarboxylic acid cycle"/>
    <property type="evidence" value="ECO:0007669"/>
    <property type="project" value="UniProtKB-KW"/>
</dbReference>
<evidence type="ECO:0000313" key="14">
    <source>
        <dbReference type="EMBL" id="QTE30822.1"/>
    </source>
</evidence>
<dbReference type="EC" id="1.3.5.1" evidence="11"/>
<gene>
    <name evidence="14" type="ORF">J4E96_07795</name>
</gene>
<keyword evidence="8 11" id="KW-0408">Iron</keyword>
<keyword evidence="9 11" id="KW-0411">Iron-sulfur</keyword>
<evidence type="ECO:0000256" key="9">
    <source>
        <dbReference type="ARBA" id="ARBA00023014"/>
    </source>
</evidence>
<dbReference type="Pfam" id="PF13085">
    <property type="entry name" value="Fer2_3"/>
    <property type="match status" value="1"/>
</dbReference>
<comment type="catalytic activity">
    <reaction evidence="11">
        <text>a menaquinone + succinate = a menaquinol + fumarate</text>
        <dbReference type="Rhea" id="RHEA:27834"/>
        <dbReference type="Rhea" id="RHEA-COMP:9537"/>
        <dbReference type="Rhea" id="RHEA-COMP:9539"/>
        <dbReference type="ChEBI" id="CHEBI:16374"/>
        <dbReference type="ChEBI" id="CHEBI:18151"/>
        <dbReference type="ChEBI" id="CHEBI:29806"/>
        <dbReference type="ChEBI" id="CHEBI:30031"/>
        <dbReference type="EC" id="1.3.5.1"/>
    </reaction>
</comment>
<dbReference type="KEGG" id="psic:J4E96_07795"/>
<dbReference type="GO" id="GO:0008177">
    <property type="term" value="F:succinate dehydrogenase (quinone) activity"/>
    <property type="evidence" value="ECO:0007669"/>
    <property type="project" value="UniProtKB-EC"/>
</dbReference>
<evidence type="ECO:0000256" key="10">
    <source>
        <dbReference type="ARBA" id="ARBA00023291"/>
    </source>
</evidence>
<comment type="cofactor">
    <cofactor evidence="11">
        <name>[2Fe-2S] cluster</name>
        <dbReference type="ChEBI" id="CHEBI:190135"/>
    </cofactor>
    <text evidence="11">Binds 1 [2Fe-2S] cluster.</text>
</comment>
<keyword evidence="5 11" id="KW-0001">2Fe-2S</keyword>
<dbReference type="InterPro" id="IPR050573">
    <property type="entry name" value="SDH/FRD_Iron-Sulfur"/>
</dbReference>
<keyword evidence="15" id="KW-1185">Reference proteome</keyword>
<dbReference type="SUPFAM" id="SSF54292">
    <property type="entry name" value="2Fe-2S ferredoxin-like"/>
    <property type="match status" value="1"/>
</dbReference>
<dbReference type="InterPro" id="IPR009051">
    <property type="entry name" value="Helical_ferredxn"/>
</dbReference>
<dbReference type="PANTHER" id="PTHR11921">
    <property type="entry name" value="SUCCINATE DEHYDROGENASE IRON-SULFUR PROTEIN"/>
    <property type="match status" value="1"/>
</dbReference>
<dbReference type="PROSITE" id="PS51379">
    <property type="entry name" value="4FE4S_FER_2"/>
    <property type="match status" value="1"/>
</dbReference>
<dbReference type="InterPro" id="IPR025192">
    <property type="entry name" value="Succ_DH/fum_Rdtase_N"/>
</dbReference>
<accession>A0A8A4ZFN7</accession>
<feature type="domain" description="2Fe-2S ferredoxin-type" evidence="12">
    <location>
        <begin position="35"/>
        <end position="128"/>
    </location>
</feature>
<dbReference type="PROSITE" id="PS00198">
    <property type="entry name" value="4FE4S_FER_1"/>
    <property type="match status" value="1"/>
</dbReference>
<evidence type="ECO:0000259" key="12">
    <source>
        <dbReference type="PROSITE" id="PS51085"/>
    </source>
</evidence>
<dbReference type="EMBL" id="CP071868">
    <property type="protein sequence ID" value="QTE30822.1"/>
    <property type="molecule type" value="Genomic_DNA"/>
</dbReference>
<evidence type="ECO:0000259" key="13">
    <source>
        <dbReference type="PROSITE" id="PS51379"/>
    </source>
</evidence>
<reference evidence="14" key="1">
    <citation type="submission" date="2021-03" db="EMBL/GenBank/DDBJ databases">
        <title>Pengzhenrongella sicca gen. nov., sp. nov., a new member of suborder Micrococcineae isolated from High-Arctic tundra soil.</title>
        <authorList>
            <person name="Peng F."/>
        </authorList>
    </citation>
    <scope>NUCLEOTIDE SEQUENCE</scope>
    <source>
        <strain evidence="14">LRZ-2</strain>
    </source>
</reference>
<evidence type="ECO:0000256" key="6">
    <source>
        <dbReference type="ARBA" id="ARBA00022723"/>
    </source>
</evidence>
<dbReference type="GO" id="GO:0022904">
    <property type="term" value="P:respiratory electron transport chain"/>
    <property type="evidence" value="ECO:0007669"/>
    <property type="project" value="TreeGrafter"/>
</dbReference>
<keyword evidence="3 11" id="KW-0004">4Fe-4S</keyword>
<comment type="cofactor">
    <cofactor evidence="11">
        <name>[4Fe-4S] cluster</name>
        <dbReference type="ChEBI" id="CHEBI:49883"/>
    </cofactor>
    <text evidence="11">Binds 1 [4Fe-4S] cluster.</text>
</comment>
<dbReference type="Pfam" id="PF13183">
    <property type="entry name" value="Fer4_8"/>
    <property type="match status" value="1"/>
</dbReference>
<dbReference type="PANTHER" id="PTHR11921:SF29">
    <property type="entry name" value="SUCCINATE DEHYDROGENASE [UBIQUINONE] IRON-SULFUR SUBUNIT, MITOCHONDRIAL"/>
    <property type="match status" value="1"/>
</dbReference>
<dbReference type="InterPro" id="IPR006058">
    <property type="entry name" value="2Fe2S_fd_BS"/>
</dbReference>
<dbReference type="RefSeq" id="WP_227425197.1">
    <property type="nucleotide sequence ID" value="NZ_CP071868.1"/>
</dbReference>
<dbReference type="PROSITE" id="PS51085">
    <property type="entry name" value="2FE2S_FER_2"/>
    <property type="match status" value="1"/>
</dbReference>
<evidence type="ECO:0000256" key="8">
    <source>
        <dbReference type="ARBA" id="ARBA00023004"/>
    </source>
</evidence>
<dbReference type="InterPro" id="IPR004489">
    <property type="entry name" value="Succ_DH/fum_Rdtase_Fe-S"/>
</dbReference>
<keyword evidence="4" id="KW-0816">Tricarboxylic acid cycle</keyword>
<evidence type="ECO:0000313" key="15">
    <source>
        <dbReference type="Proteomes" id="UP000663937"/>
    </source>
</evidence>
<evidence type="ECO:0000256" key="1">
    <source>
        <dbReference type="ARBA" id="ARBA00005163"/>
    </source>
</evidence>
<dbReference type="GO" id="GO:0009055">
    <property type="term" value="F:electron transfer activity"/>
    <property type="evidence" value="ECO:0007669"/>
    <property type="project" value="InterPro"/>
</dbReference>
<keyword evidence="10 11" id="KW-0003">3Fe-4S</keyword>
<dbReference type="NCBIfam" id="TIGR00384">
    <property type="entry name" value="dhsB"/>
    <property type="match status" value="1"/>
</dbReference>
<evidence type="ECO:0000256" key="11">
    <source>
        <dbReference type="RuleBase" id="RU361237"/>
    </source>
</evidence>
<dbReference type="NCBIfam" id="NF009051">
    <property type="entry name" value="PRK12385.1"/>
    <property type="match status" value="1"/>
</dbReference>
<dbReference type="GO" id="GO:0046872">
    <property type="term" value="F:metal ion binding"/>
    <property type="evidence" value="ECO:0007669"/>
    <property type="project" value="UniProtKB-KW"/>
</dbReference>
<proteinExistence type="inferred from homology"/>
<evidence type="ECO:0000256" key="3">
    <source>
        <dbReference type="ARBA" id="ARBA00022485"/>
    </source>
</evidence>